<dbReference type="GO" id="GO:0005576">
    <property type="term" value="C:extracellular region"/>
    <property type="evidence" value="ECO:0007669"/>
    <property type="project" value="InterPro"/>
</dbReference>
<feature type="chain" id="PRO_5042024035" description="Chitin-binding type-2 domain-containing protein" evidence="2">
    <location>
        <begin position="22"/>
        <end position="543"/>
    </location>
</feature>
<dbReference type="PROSITE" id="PS50940">
    <property type="entry name" value="CHIT_BIND_II"/>
    <property type="match status" value="1"/>
</dbReference>
<comment type="caution">
    <text evidence="4">The sequence shown here is derived from an EMBL/GenBank/DDBJ whole genome shotgun (WGS) entry which is preliminary data.</text>
</comment>
<dbReference type="GO" id="GO:0008061">
    <property type="term" value="F:chitin binding"/>
    <property type="evidence" value="ECO:0007669"/>
    <property type="project" value="InterPro"/>
</dbReference>
<feature type="compositionally biased region" description="Low complexity" evidence="1">
    <location>
        <begin position="104"/>
        <end position="116"/>
    </location>
</feature>
<organism evidence="4 5">
    <name type="scientific">Skeletonema marinoi</name>
    <dbReference type="NCBI Taxonomy" id="267567"/>
    <lineage>
        <taxon>Eukaryota</taxon>
        <taxon>Sar</taxon>
        <taxon>Stramenopiles</taxon>
        <taxon>Ochrophyta</taxon>
        <taxon>Bacillariophyta</taxon>
        <taxon>Coscinodiscophyceae</taxon>
        <taxon>Thalassiosirophycidae</taxon>
        <taxon>Thalassiosirales</taxon>
        <taxon>Skeletonemataceae</taxon>
        <taxon>Skeletonema</taxon>
        <taxon>Skeletonema marinoi-dohrnii complex</taxon>
    </lineage>
</organism>
<accession>A0AAD8YAB4</accession>
<gene>
    <name evidence="4" type="ORF">QTG54_007249</name>
</gene>
<dbReference type="AlphaFoldDB" id="A0AAD8YAB4"/>
<feature type="domain" description="Chitin-binding type-2" evidence="3">
    <location>
        <begin position="34"/>
        <end position="94"/>
    </location>
</feature>
<dbReference type="InterPro" id="IPR036508">
    <property type="entry name" value="Chitin-bd_dom_sf"/>
</dbReference>
<dbReference type="Pfam" id="PF01607">
    <property type="entry name" value="CBM_14"/>
    <property type="match status" value="1"/>
</dbReference>
<evidence type="ECO:0000256" key="1">
    <source>
        <dbReference type="SAM" id="MobiDB-lite"/>
    </source>
</evidence>
<feature type="signal peptide" evidence="2">
    <location>
        <begin position="1"/>
        <end position="21"/>
    </location>
</feature>
<evidence type="ECO:0000256" key="2">
    <source>
        <dbReference type="SAM" id="SignalP"/>
    </source>
</evidence>
<dbReference type="EMBL" id="JATAAI010000012">
    <property type="protein sequence ID" value="KAK1741676.1"/>
    <property type="molecule type" value="Genomic_DNA"/>
</dbReference>
<name>A0AAD8YAB4_9STRA</name>
<keyword evidence="5" id="KW-1185">Reference proteome</keyword>
<dbReference type="Proteomes" id="UP001224775">
    <property type="component" value="Unassembled WGS sequence"/>
</dbReference>
<sequence>MQFMLLRLVLLSWCSFVVVNSQDTNTVEVNFECPNPCPWRFTGFILIPNTSCKSYAQCRNGNPIGEFQCFGNYIFAESKGGCDFAGDGDLECQPVPCPVPPTQSPTESPTISESPTNTLATTPEPPRPTPFPTPVFFSFLSFVESRRQSIEAAVLQSASGPSTAYTMEGLMSALDIVVNQFPSDKTFYVGEGEFSGLRYGVANFAAFLSQAMSEGIRMDSCDEWNTDYIFQDNTEKFPRSNACGQYKRAYDLEICKSTEPFECPIDRDMEVTAVDYNQNFMPGKTGPPAFSCKPYDGSSFSGFYDLFDDVIVESAYSNSLGRTNVAGCCWWKRGALMTGGRCAFGKLNKYVGKDAADSRGIYVYPDIEFCSNPEAICDHIRTHELRWLIGFLDWSGRVETYVDAITGWSYMDELKKFVDSGMADDAFITAVTNIVTKNCHNLDICADTWGEDPDKDYFELNRRVDFRNIMTNVLNLPETAPPTVTPKSIVPTFAPTVYIPPTPRPTSIPKTVVVLSPNSTSKCKYNMVVLAPMVALATWCVWL</sequence>
<dbReference type="InterPro" id="IPR002557">
    <property type="entry name" value="Chitin-bd_dom"/>
</dbReference>
<proteinExistence type="predicted"/>
<feature type="region of interest" description="Disordered" evidence="1">
    <location>
        <begin position="95"/>
        <end position="128"/>
    </location>
</feature>
<protein>
    <recommendedName>
        <fullName evidence="3">Chitin-binding type-2 domain-containing protein</fullName>
    </recommendedName>
</protein>
<evidence type="ECO:0000313" key="4">
    <source>
        <dbReference type="EMBL" id="KAK1741676.1"/>
    </source>
</evidence>
<dbReference type="PANTHER" id="PTHR21113:SF4">
    <property type="entry name" value="CHITIN-BINDING TYPE-4 DOMAIN-CONTAINING PROTEIN"/>
    <property type="match status" value="1"/>
</dbReference>
<evidence type="ECO:0000259" key="3">
    <source>
        <dbReference type="PROSITE" id="PS50940"/>
    </source>
</evidence>
<dbReference type="PANTHER" id="PTHR21113">
    <property type="entry name" value="AGAP001705-PA"/>
    <property type="match status" value="1"/>
</dbReference>
<reference evidence="4" key="1">
    <citation type="submission" date="2023-06" db="EMBL/GenBank/DDBJ databases">
        <title>Survivors Of The Sea: Transcriptome response of Skeletonema marinoi to long-term dormancy.</title>
        <authorList>
            <person name="Pinder M.I.M."/>
            <person name="Kourtchenko O."/>
            <person name="Robertson E.K."/>
            <person name="Larsson T."/>
            <person name="Maumus F."/>
            <person name="Osuna-Cruz C.M."/>
            <person name="Vancaester E."/>
            <person name="Stenow R."/>
            <person name="Vandepoele K."/>
            <person name="Ploug H."/>
            <person name="Bruchert V."/>
            <person name="Godhe A."/>
            <person name="Topel M."/>
        </authorList>
    </citation>
    <scope>NUCLEOTIDE SEQUENCE</scope>
    <source>
        <strain evidence="4">R05AC</strain>
    </source>
</reference>
<dbReference type="SUPFAM" id="SSF57625">
    <property type="entry name" value="Invertebrate chitin-binding proteins"/>
    <property type="match status" value="1"/>
</dbReference>
<keyword evidence="2" id="KW-0732">Signal</keyword>
<evidence type="ECO:0000313" key="5">
    <source>
        <dbReference type="Proteomes" id="UP001224775"/>
    </source>
</evidence>